<evidence type="ECO:0000313" key="2">
    <source>
        <dbReference type="Proteomes" id="UP000050525"/>
    </source>
</evidence>
<reference evidence="1 2" key="1">
    <citation type="journal article" date="2012" name="Genome Biol.">
        <title>Sequencing three crocodilian genomes to illuminate the evolution of archosaurs and amniotes.</title>
        <authorList>
            <person name="St John J.A."/>
            <person name="Braun E.L."/>
            <person name="Isberg S.R."/>
            <person name="Miles L.G."/>
            <person name="Chong A.Y."/>
            <person name="Gongora J."/>
            <person name="Dalzell P."/>
            <person name="Moran C."/>
            <person name="Bed'hom B."/>
            <person name="Abzhanov A."/>
            <person name="Burgess S.C."/>
            <person name="Cooksey A.M."/>
            <person name="Castoe T.A."/>
            <person name="Crawford N.G."/>
            <person name="Densmore L.D."/>
            <person name="Drew J.C."/>
            <person name="Edwards S.V."/>
            <person name="Faircloth B.C."/>
            <person name="Fujita M.K."/>
            <person name="Greenwold M.J."/>
            <person name="Hoffmann F.G."/>
            <person name="Howard J.M."/>
            <person name="Iguchi T."/>
            <person name="Janes D.E."/>
            <person name="Khan S.Y."/>
            <person name="Kohno S."/>
            <person name="de Koning A.J."/>
            <person name="Lance S.L."/>
            <person name="McCarthy F.M."/>
            <person name="McCormack J.E."/>
            <person name="Merchant M.E."/>
            <person name="Peterson D.G."/>
            <person name="Pollock D.D."/>
            <person name="Pourmand N."/>
            <person name="Raney B.J."/>
            <person name="Roessler K.A."/>
            <person name="Sanford J.R."/>
            <person name="Sawyer R.H."/>
            <person name="Schmidt C.J."/>
            <person name="Triplett E.W."/>
            <person name="Tuberville T.D."/>
            <person name="Venegas-Anaya M."/>
            <person name="Howard J.T."/>
            <person name="Jarvis E.D."/>
            <person name="Guillette L.J.Jr."/>
            <person name="Glenn T.C."/>
            <person name="Green R.E."/>
            <person name="Ray D.A."/>
        </authorList>
    </citation>
    <scope>NUCLEOTIDE SEQUENCE [LARGE SCALE GENOMIC DNA]</scope>
    <source>
        <strain evidence="1">KSC_2009_1</strain>
    </source>
</reference>
<protein>
    <submittedName>
        <fullName evidence="1">Uncharacterized protein</fullName>
    </submittedName>
</protein>
<dbReference type="EMBL" id="AKHW03006178">
    <property type="protein sequence ID" value="KYO23697.1"/>
    <property type="molecule type" value="Genomic_DNA"/>
</dbReference>
<sequence>MAISPAPEVFQHKLNRVLEELSGIRIIVDDILIVGDRQSKKEAIQGHDAKGSTTAIPCPPHTRCYEFTCISSLLWELQPSSCLDQDLGP</sequence>
<evidence type="ECO:0000313" key="1">
    <source>
        <dbReference type="EMBL" id="KYO23697.1"/>
    </source>
</evidence>
<proteinExistence type="predicted"/>
<name>A0A151MGP4_ALLMI</name>
<comment type="caution">
    <text evidence="1">The sequence shown here is derived from an EMBL/GenBank/DDBJ whole genome shotgun (WGS) entry which is preliminary data.</text>
</comment>
<organism evidence="1 2">
    <name type="scientific">Alligator mississippiensis</name>
    <name type="common">American alligator</name>
    <dbReference type="NCBI Taxonomy" id="8496"/>
    <lineage>
        <taxon>Eukaryota</taxon>
        <taxon>Metazoa</taxon>
        <taxon>Chordata</taxon>
        <taxon>Craniata</taxon>
        <taxon>Vertebrata</taxon>
        <taxon>Euteleostomi</taxon>
        <taxon>Archelosauria</taxon>
        <taxon>Archosauria</taxon>
        <taxon>Crocodylia</taxon>
        <taxon>Alligatoridae</taxon>
        <taxon>Alligatorinae</taxon>
        <taxon>Alligator</taxon>
    </lineage>
</organism>
<accession>A0A151MGP4</accession>
<dbReference type="AlphaFoldDB" id="A0A151MGP4"/>
<gene>
    <name evidence="1" type="ORF">Y1Q_0002323</name>
</gene>
<keyword evidence="2" id="KW-1185">Reference proteome</keyword>
<dbReference type="Proteomes" id="UP000050525">
    <property type="component" value="Unassembled WGS sequence"/>
</dbReference>